<dbReference type="VEuPathDB" id="FungiDB:VP01_14692g1"/>
<proteinExistence type="predicted"/>
<gene>
    <name evidence="1" type="ORF">VP01_14692g1</name>
</gene>
<sequence length="117" mass="13452">INWVIFALSYITGCLVLRTYPIATSWLENEDFCLRSKPISGMLKPDIAMNSINNFQTRVQVQRLQDEYKLVFQAKEALDLEHIYNNHHHVAEEISDLKAAWTALSGIWAQLGELCET</sequence>
<dbReference type="EMBL" id="LAVV01005212">
    <property type="protein sequence ID" value="KNZ60995.1"/>
    <property type="molecule type" value="Genomic_DNA"/>
</dbReference>
<dbReference type="AlphaFoldDB" id="A0A0L6VLK8"/>
<accession>A0A0L6VLK8</accession>
<feature type="non-terminal residue" evidence="1">
    <location>
        <position position="117"/>
    </location>
</feature>
<name>A0A0L6VLK8_9BASI</name>
<organism evidence="1 2">
    <name type="scientific">Puccinia sorghi</name>
    <dbReference type="NCBI Taxonomy" id="27349"/>
    <lineage>
        <taxon>Eukaryota</taxon>
        <taxon>Fungi</taxon>
        <taxon>Dikarya</taxon>
        <taxon>Basidiomycota</taxon>
        <taxon>Pucciniomycotina</taxon>
        <taxon>Pucciniomycetes</taxon>
        <taxon>Pucciniales</taxon>
        <taxon>Pucciniaceae</taxon>
        <taxon>Puccinia</taxon>
    </lineage>
</organism>
<dbReference type="OrthoDB" id="2986451at2759"/>
<comment type="caution">
    <text evidence="1">The sequence shown here is derived from an EMBL/GenBank/DDBJ whole genome shotgun (WGS) entry which is preliminary data.</text>
</comment>
<feature type="non-terminal residue" evidence="1">
    <location>
        <position position="1"/>
    </location>
</feature>
<dbReference type="Proteomes" id="UP000037035">
    <property type="component" value="Unassembled WGS sequence"/>
</dbReference>
<keyword evidence="2" id="KW-1185">Reference proteome</keyword>
<reference evidence="1 2" key="1">
    <citation type="submission" date="2015-08" db="EMBL/GenBank/DDBJ databases">
        <title>Next Generation Sequencing and Analysis of the Genome of Puccinia sorghi L Schw, the Causal Agent of Maize Common Rust.</title>
        <authorList>
            <person name="Rochi L."/>
            <person name="Burguener G."/>
            <person name="Darino M."/>
            <person name="Turjanski A."/>
            <person name="Kreff E."/>
            <person name="Dieguez M.J."/>
            <person name="Sacco F."/>
        </authorList>
    </citation>
    <scope>NUCLEOTIDE SEQUENCE [LARGE SCALE GENOMIC DNA]</scope>
    <source>
        <strain evidence="1 2">RO10H11247</strain>
    </source>
</reference>
<evidence type="ECO:0000313" key="2">
    <source>
        <dbReference type="Proteomes" id="UP000037035"/>
    </source>
</evidence>
<evidence type="ECO:0000313" key="1">
    <source>
        <dbReference type="EMBL" id="KNZ60995.1"/>
    </source>
</evidence>
<protein>
    <submittedName>
        <fullName evidence="1">Dynein heavy chain 1, cytosolic</fullName>
    </submittedName>
</protein>
<dbReference type="STRING" id="27349.A0A0L6VLK8"/>